<reference evidence="2 3" key="1">
    <citation type="journal article" date="2020" name="Mol. Biol. Evol.">
        <title>Distinct Expression and Methylation Patterns for Genes with Different Fates following a Single Whole-Genome Duplication in Flowering Plants.</title>
        <authorList>
            <person name="Shi T."/>
            <person name="Rahmani R.S."/>
            <person name="Gugger P.F."/>
            <person name="Wang M."/>
            <person name="Li H."/>
            <person name="Zhang Y."/>
            <person name="Li Z."/>
            <person name="Wang Q."/>
            <person name="Van de Peer Y."/>
            <person name="Marchal K."/>
            <person name="Chen J."/>
        </authorList>
    </citation>
    <scope>NUCLEOTIDE SEQUENCE [LARGE SCALE GENOMIC DNA]</scope>
    <source>
        <tissue evidence="2">Leaf</tissue>
    </source>
</reference>
<dbReference type="EMBL" id="DUZY01000008">
    <property type="protein sequence ID" value="DAD48381.1"/>
    <property type="molecule type" value="Genomic_DNA"/>
</dbReference>
<organism evidence="2 3">
    <name type="scientific">Nelumbo nucifera</name>
    <name type="common">Sacred lotus</name>
    <dbReference type="NCBI Taxonomy" id="4432"/>
    <lineage>
        <taxon>Eukaryota</taxon>
        <taxon>Viridiplantae</taxon>
        <taxon>Streptophyta</taxon>
        <taxon>Embryophyta</taxon>
        <taxon>Tracheophyta</taxon>
        <taxon>Spermatophyta</taxon>
        <taxon>Magnoliopsida</taxon>
        <taxon>Proteales</taxon>
        <taxon>Nelumbonaceae</taxon>
        <taxon>Nelumbo</taxon>
    </lineage>
</organism>
<keyword evidence="3" id="KW-1185">Reference proteome</keyword>
<gene>
    <name evidence="2" type="ORF">HUJ06_018318</name>
</gene>
<feature type="region of interest" description="Disordered" evidence="1">
    <location>
        <begin position="1"/>
        <end position="28"/>
    </location>
</feature>
<protein>
    <submittedName>
        <fullName evidence="2">Uncharacterized protein</fullName>
    </submittedName>
</protein>
<proteinExistence type="predicted"/>
<evidence type="ECO:0000256" key="1">
    <source>
        <dbReference type="SAM" id="MobiDB-lite"/>
    </source>
</evidence>
<dbReference type="Proteomes" id="UP000607653">
    <property type="component" value="Unassembled WGS sequence"/>
</dbReference>
<comment type="caution">
    <text evidence="2">The sequence shown here is derived from an EMBL/GenBank/DDBJ whole genome shotgun (WGS) entry which is preliminary data.</text>
</comment>
<dbReference type="AlphaFoldDB" id="A0A822ZXX8"/>
<evidence type="ECO:0000313" key="2">
    <source>
        <dbReference type="EMBL" id="DAD48381.1"/>
    </source>
</evidence>
<evidence type="ECO:0000313" key="3">
    <source>
        <dbReference type="Proteomes" id="UP000607653"/>
    </source>
</evidence>
<name>A0A822ZXX8_NELNU</name>
<sequence length="28" mass="3162">MANMDSGGVLQRSSSETDLETLMKKMDW</sequence>
<accession>A0A822ZXX8</accession>